<keyword evidence="3" id="KW-1185">Reference proteome</keyword>
<evidence type="ECO:0008006" key="4">
    <source>
        <dbReference type="Google" id="ProtNLM"/>
    </source>
</evidence>
<reference evidence="2" key="1">
    <citation type="submission" date="2021-04" db="EMBL/GenBank/DDBJ databases">
        <authorList>
            <person name="Hartkoorn R.C."/>
            <person name="Beaudoing E."/>
            <person name="Hot D."/>
        </authorList>
    </citation>
    <scope>NUCLEOTIDE SEQUENCE</scope>
    <source>
        <strain evidence="2">NRRL B-16292</strain>
    </source>
</reference>
<evidence type="ECO:0000256" key="1">
    <source>
        <dbReference type="SAM" id="SignalP"/>
    </source>
</evidence>
<keyword evidence="1" id="KW-0732">Signal</keyword>
<gene>
    <name evidence="2" type="ORF">Dfulv_23380</name>
</gene>
<feature type="signal peptide" evidence="1">
    <location>
        <begin position="1"/>
        <end position="23"/>
    </location>
</feature>
<protein>
    <recommendedName>
        <fullName evidence="4">Lipoprotein</fullName>
    </recommendedName>
</protein>
<reference evidence="2" key="2">
    <citation type="submission" date="2022-09" db="EMBL/GenBank/DDBJ databases">
        <title>Biosynthetic gene clusters of Dactylosporangioum fulvum.</title>
        <authorList>
            <person name="Caradec T."/>
        </authorList>
    </citation>
    <scope>NUCLEOTIDE SEQUENCE</scope>
    <source>
        <strain evidence="2">NRRL B-16292</strain>
    </source>
</reference>
<dbReference type="RefSeq" id="WP_259866786.1">
    <property type="nucleotide sequence ID" value="NZ_BAAAST010000176.1"/>
</dbReference>
<sequence>MKLAWGRAAALIVAASVMFGAGACGSSSDDSGTPGAAATSSKAPEPKDVLLGSLSEYDKGVYAVDFTALDSSGQAVIDGPKKQAYIKMISTDPDAKFTMEVLLIEPDAYVKMDMGELAKLPGMQALNGKTWMHVDRSKIKDAKSLVLGANETDMLDLKALLQSAQSVQQAGDRKYGGTLDLAKGENSPMTDEDVVKALGDKAASVPFTATLDAEGHLTELLIDVPAAGDKKAHQLKLTVNQYGTATVPAKPTGKAVIEAPADTYDIFNG</sequence>
<dbReference type="EMBL" id="CP073720">
    <property type="protein sequence ID" value="UWP87022.1"/>
    <property type="molecule type" value="Genomic_DNA"/>
</dbReference>
<feature type="chain" id="PRO_5047429952" description="Lipoprotein" evidence="1">
    <location>
        <begin position="24"/>
        <end position="269"/>
    </location>
</feature>
<evidence type="ECO:0000313" key="3">
    <source>
        <dbReference type="Proteomes" id="UP001059617"/>
    </source>
</evidence>
<organism evidence="2 3">
    <name type="scientific">Dactylosporangium fulvum</name>
    <dbReference type="NCBI Taxonomy" id="53359"/>
    <lineage>
        <taxon>Bacteria</taxon>
        <taxon>Bacillati</taxon>
        <taxon>Actinomycetota</taxon>
        <taxon>Actinomycetes</taxon>
        <taxon>Micromonosporales</taxon>
        <taxon>Micromonosporaceae</taxon>
        <taxon>Dactylosporangium</taxon>
    </lineage>
</organism>
<name>A0ABY5WAD4_9ACTN</name>
<accession>A0ABY5WAD4</accession>
<evidence type="ECO:0000313" key="2">
    <source>
        <dbReference type="EMBL" id="UWP87022.1"/>
    </source>
</evidence>
<proteinExistence type="predicted"/>
<dbReference type="Proteomes" id="UP001059617">
    <property type="component" value="Chromosome"/>
</dbReference>
<dbReference type="PROSITE" id="PS51257">
    <property type="entry name" value="PROKAR_LIPOPROTEIN"/>
    <property type="match status" value="1"/>
</dbReference>